<evidence type="ECO:0000256" key="4">
    <source>
        <dbReference type="ARBA" id="ARBA00006559"/>
    </source>
</evidence>
<evidence type="ECO:0000256" key="13">
    <source>
        <dbReference type="SAM" id="MobiDB-lite"/>
    </source>
</evidence>
<evidence type="ECO:0000256" key="1">
    <source>
        <dbReference type="ARBA" id="ARBA00000185"/>
    </source>
</evidence>
<evidence type="ECO:0000256" key="7">
    <source>
        <dbReference type="ARBA" id="ARBA00022842"/>
    </source>
</evidence>
<dbReference type="Gene3D" id="3.40.1360.10">
    <property type="match status" value="1"/>
</dbReference>
<evidence type="ECO:0000256" key="12">
    <source>
        <dbReference type="PROSITE-ProRule" id="PRU01385"/>
    </source>
</evidence>
<dbReference type="OrthoDB" id="5377392at2759"/>
<evidence type="ECO:0000256" key="10">
    <source>
        <dbReference type="ARBA" id="ARBA00023235"/>
    </source>
</evidence>
<evidence type="ECO:0000259" key="15">
    <source>
        <dbReference type="Pfam" id="PF21180"/>
    </source>
</evidence>
<name>A0A1Y2DZH8_9BASI</name>
<dbReference type="GO" id="GO:0042138">
    <property type="term" value="P:meiotic DNA double-strand break formation"/>
    <property type="evidence" value="ECO:0007669"/>
    <property type="project" value="InterPro"/>
</dbReference>
<evidence type="ECO:0000256" key="2">
    <source>
        <dbReference type="ARBA" id="ARBA00001946"/>
    </source>
</evidence>
<dbReference type="AlphaFoldDB" id="A0A1Y2DZH8"/>
<keyword evidence="10 12" id="KW-0413">Isomerase</keyword>
<dbReference type="GO" id="GO:0046872">
    <property type="term" value="F:metal ion binding"/>
    <property type="evidence" value="ECO:0007669"/>
    <property type="project" value="UniProtKB-KW"/>
</dbReference>
<dbReference type="Proteomes" id="UP000193467">
    <property type="component" value="Unassembled WGS sequence"/>
</dbReference>
<comment type="caution">
    <text evidence="16">The sequence shown here is derived from an EMBL/GenBank/DDBJ whole genome shotgun (WGS) entry which is preliminary data.</text>
</comment>
<organism evidence="16 17">
    <name type="scientific">Leucosporidium creatinivorum</name>
    <dbReference type="NCBI Taxonomy" id="106004"/>
    <lineage>
        <taxon>Eukaryota</taxon>
        <taxon>Fungi</taxon>
        <taxon>Dikarya</taxon>
        <taxon>Basidiomycota</taxon>
        <taxon>Pucciniomycotina</taxon>
        <taxon>Microbotryomycetes</taxon>
        <taxon>Leucosporidiales</taxon>
        <taxon>Leucosporidium</taxon>
    </lineage>
</organism>
<reference evidence="16 17" key="1">
    <citation type="submission" date="2016-07" db="EMBL/GenBank/DDBJ databases">
        <title>Pervasive Adenine N6-methylation of Active Genes in Fungi.</title>
        <authorList>
            <consortium name="DOE Joint Genome Institute"/>
            <person name="Mondo S.J."/>
            <person name="Dannebaum R.O."/>
            <person name="Kuo R.C."/>
            <person name="Labutti K."/>
            <person name="Haridas S."/>
            <person name="Kuo A."/>
            <person name="Salamov A."/>
            <person name="Ahrendt S.R."/>
            <person name="Lipzen A."/>
            <person name="Sullivan W."/>
            <person name="Andreopoulos W.B."/>
            <person name="Clum A."/>
            <person name="Lindquist E."/>
            <person name="Daum C."/>
            <person name="Ramamoorthy G.K."/>
            <person name="Gryganskyi A."/>
            <person name="Culley D."/>
            <person name="Magnuson J.K."/>
            <person name="James T.Y."/>
            <person name="O'Malley M.A."/>
            <person name="Stajich J.E."/>
            <person name="Spatafora J.W."/>
            <person name="Visel A."/>
            <person name="Grigoriev I.V."/>
        </authorList>
    </citation>
    <scope>NUCLEOTIDE SEQUENCE [LARGE SCALE GENOMIC DNA]</scope>
    <source>
        <strain evidence="16 17">62-1032</strain>
    </source>
</reference>
<feature type="domain" description="Topoisomerase 6 subunit A/Spo11 TOPRIM" evidence="15">
    <location>
        <begin position="97"/>
        <end position="256"/>
    </location>
</feature>
<keyword evidence="8 12" id="KW-0799">Topoisomerase</keyword>
<evidence type="ECO:0000256" key="6">
    <source>
        <dbReference type="ARBA" id="ARBA00022723"/>
    </source>
</evidence>
<dbReference type="PROSITE" id="PS52041">
    <property type="entry name" value="TOPO_IIB"/>
    <property type="match status" value="1"/>
</dbReference>
<dbReference type="InterPro" id="IPR013049">
    <property type="entry name" value="Spo11/TopoVI_A_N"/>
</dbReference>
<dbReference type="PANTHER" id="PTHR10848">
    <property type="entry name" value="MEIOTIC RECOMBINATION PROTEIN SPO11"/>
    <property type="match status" value="1"/>
</dbReference>
<feature type="domain" description="Spo11/DNA topoisomerase VI subunit A N-terminal" evidence="14">
    <location>
        <begin position="2"/>
        <end position="52"/>
    </location>
</feature>
<dbReference type="FunCoup" id="A0A1Y2DZH8">
    <property type="interactions" value="89"/>
</dbReference>
<dbReference type="InParanoid" id="A0A1Y2DZH8"/>
<dbReference type="Pfam" id="PF04406">
    <property type="entry name" value="TP6A_N"/>
    <property type="match status" value="1"/>
</dbReference>
<dbReference type="InterPro" id="IPR002815">
    <property type="entry name" value="Spo11/TopoVI_A"/>
</dbReference>
<evidence type="ECO:0000313" key="17">
    <source>
        <dbReference type="Proteomes" id="UP000193467"/>
    </source>
</evidence>
<evidence type="ECO:0000256" key="9">
    <source>
        <dbReference type="ARBA" id="ARBA00023125"/>
    </source>
</evidence>
<protein>
    <recommendedName>
        <fullName evidence="5">DNA topoisomerase (ATP-hydrolyzing)</fullName>
        <ecNumber evidence="5">5.6.2.2</ecNumber>
    </recommendedName>
</protein>
<dbReference type="InterPro" id="IPR036388">
    <property type="entry name" value="WH-like_DNA-bd_sf"/>
</dbReference>
<evidence type="ECO:0000256" key="3">
    <source>
        <dbReference type="ARBA" id="ARBA00004123"/>
    </source>
</evidence>
<evidence type="ECO:0000259" key="14">
    <source>
        <dbReference type="Pfam" id="PF04406"/>
    </source>
</evidence>
<dbReference type="GO" id="GO:0007131">
    <property type="term" value="P:reciprocal meiotic recombination"/>
    <property type="evidence" value="ECO:0007669"/>
    <property type="project" value="TreeGrafter"/>
</dbReference>
<feature type="compositionally biased region" description="Low complexity" evidence="13">
    <location>
        <begin position="263"/>
        <end position="286"/>
    </location>
</feature>
<feature type="non-terminal residue" evidence="16">
    <location>
        <position position="1"/>
    </location>
</feature>
<sequence>ETIIDGLKNRTVSTKRDIFYRSVSLFVKQAVVDSIVEDIAATLRVRRGELNVVAASKGLFAGHVKITTTDGIVLEGGGALIPPSQMIERIEVDEVEWVLIIEKEAVFHSLCSADFLAHDQLPHGIILTGKGYPDLSTRELVKRLSVDYPSLPLLCLVDSDPHGLEILSTYKYGSSALAFDRANLAVEGVEWMGVKGSEWDLMGVRREELLALSLGDRKKALKMLKREWWPVEWRRELEYMLHIQRKAEIQILLTSSPNSNAFSQHSQSTQPSQPSQTQSTSSSSSSVGGRAPSKLVEYVVQKLMKVLNIEA</sequence>
<keyword evidence="17" id="KW-1185">Reference proteome</keyword>
<dbReference type="GO" id="GO:0003918">
    <property type="term" value="F:DNA topoisomerase type II (double strand cut, ATP-hydrolyzing) activity"/>
    <property type="evidence" value="ECO:0007669"/>
    <property type="project" value="UniProtKB-UniRule"/>
</dbReference>
<comment type="similarity">
    <text evidence="4 12">Belongs to the TOP6A family.</text>
</comment>
<keyword evidence="7" id="KW-0460">Magnesium</keyword>
<dbReference type="EC" id="5.6.2.2" evidence="5"/>
<evidence type="ECO:0000313" key="16">
    <source>
        <dbReference type="EMBL" id="ORY64629.1"/>
    </source>
</evidence>
<dbReference type="GO" id="GO:0005524">
    <property type="term" value="F:ATP binding"/>
    <property type="evidence" value="ECO:0007669"/>
    <property type="project" value="InterPro"/>
</dbReference>
<evidence type="ECO:0000256" key="5">
    <source>
        <dbReference type="ARBA" id="ARBA00012895"/>
    </source>
</evidence>
<comment type="subcellular location">
    <subcellularLocation>
        <location evidence="3">Nucleus</location>
    </subcellularLocation>
</comment>
<keyword evidence="6" id="KW-0479">Metal-binding</keyword>
<dbReference type="InterPro" id="IPR036078">
    <property type="entry name" value="Spo11/TopoVI_A_sf"/>
</dbReference>
<dbReference type="PRINTS" id="PR01551">
    <property type="entry name" value="SPO11HOMOLOG"/>
</dbReference>
<proteinExistence type="inferred from homology"/>
<dbReference type="PRINTS" id="PR01550">
    <property type="entry name" value="TOP6AFAMILY"/>
</dbReference>
<feature type="active site" description="O-(5'-phospho-DNA)-tyrosine intermediate" evidence="12">
    <location>
        <position position="20"/>
    </location>
</feature>
<dbReference type="InterPro" id="IPR034136">
    <property type="entry name" value="TOPRIM_Topo6A/Spo11"/>
</dbReference>
<feature type="region of interest" description="Disordered" evidence="13">
    <location>
        <begin position="259"/>
        <end position="292"/>
    </location>
</feature>
<gene>
    <name evidence="16" type="ORF">BCR35DRAFT_270428</name>
</gene>
<dbReference type="EMBL" id="MCGR01000066">
    <property type="protein sequence ID" value="ORY64629.1"/>
    <property type="molecule type" value="Genomic_DNA"/>
</dbReference>
<accession>A0A1Y2DZH8</accession>
<dbReference type="Gene3D" id="1.10.10.10">
    <property type="entry name" value="Winged helix-like DNA-binding domain superfamily/Winged helix DNA-binding domain"/>
    <property type="match status" value="1"/>
</dbReference>
<dbReference type="CDD" id="cd00223">
    <property type="entry name" value="TOPRIM_TopoIIB_SPO"/>
    <property type="match status" value="1"/>
</dbReference>
<keyword evidence="11" id="KW-0539">Nucleus</keyword>
<evidence type="ECO:0000256" key="11">
    <source>
        <dbReference type="ARBA" id="ARBA00023242"/>
    </source>
</evidence>
<comment type="cofactor">
    <cofactor evidence="2">
        <name>Mg(2+)</name>
        <dbReference type="ChEBI" id="CHEBI:18420"/>
    </cofactor>
</comment>
<dbReference type="GO" id="GO:0000228">
    <property type="term" value="C:nuclear chromosome"/>
    <property type="evidence" value="ECO:0007669"/>
    <property type="project" value="TreeGrafter"/>
</dbReference>
<keyword evidence="9 12" id="KW-0238">DNA-binding</keyword>
<dbReference type="GO" id="GO:0000706">
    <property type="term" value="P:meiotic DNA double-strand break processing"/>
    <property type="evidence" value="ECO:0007669"/>
    <property type="project" value="TreeGrafter"/>
</dbReference>
<dbReference type="Pfam" id="PF21180">
    <property type="entry name" value="TOP6A-Spo11_Toprim"/>
    <property type="match status" value="1"/>
</dbReference>
<dbReference type="SUPFAM" id="SSF56726">
    <property type="entry name" value="DNA topoisomerase IV, alpha subunit"/>
    <property type="match status" value="1"/>
</dbReference>
<comment type="catalytic activity">
    <reaction evidence="1 12">
        <text>ATP-dependent breakage, passage and rejoining of double-stranded DNA.</text>
        <dbReference type="EC" id="5.6.2.2"/>
    </reaction>
</comment>
<dbReference type="PANTHER" id="PTHR10848:SF0">
    <property type="entry name" value="MEIOTIC RECOMBINATION PROTEIN SPO11"/>
    <property type="match status" value="1"/>
</dbReference>
<dbReference type="GO" id="GO:0003677">
    <property type="term" value="F:DNA binding"/>
    <property type="evidence" value="ECO:0007669"/>
    <property type="project" value="UniProtKB-UniRule"/>
</dbReference>
<dbReference type="STRING" id="106004.A0A1Y2DZH8"/>
<evidence type="ECO:0000256" key="8">
    <source>
        <dbReference type="ARBA" id="ARBA00023029"/>
    </source>
</evidence>
<dbReference type="InterPro" id="IPR013048">
    <property type="entry name" value="Meiotic_Spo11"/>
</dbReference>